<evidence type="ECO:0000256" key="6">
    <source>
        <dbReference type="ARBA" id="ARBA00032058"/>
    </source>
</evidence>
<evidence type="ECO:0000256" key="4">
    <source>
        <dbReference type="ARBA" id="ARBA00023787"/>
    </source>
</evidence>
<keyword evidence="3" id="KW-0676">Redox-active center</keyword>
<accession>A0A7S4VJ28</accession>
<proteinExistence type="inferred from homology"/>
<organism evidence="8">
    <name type="scientific">Alexandrium monilatum</name>
    <dbReference type="NCBI Taxonomy" id="311494"/>
    <lineage>
        <taxon>Eukaryota</taxon>
        <taxon>Sar</taxon>
        <taxon>Alveolata</taxon>
        <taxon>Dinophyceae</taxon>
        <taxon>Gonyaulacales</taxon>
        <taxon>Pyrocystaceae</taxon>
        <taxon>Alexandrium</taxon>
    </lineage>
</organism>
<dbReference type="PANTHER" id="PTHR28630:SF31">
    <property type="entry name" value="PEROXIREDOXIN-LIKE 2A"/>
    <property type="match status" value="1"/>
</dbReference>
<evidence type="ECO:0000256" key="5">
    <source>
        <dbReference type="ARBA" id="ARBA00023849"/>
    </source>
</evidence>
<keyword evidence="2" id="KW-0963">Cytoplasm</keyword>
<comment type="similarity">
    <text evidence="4">Belongs to the peroxiredoxin-like PRXL2 family. PRXL2A subfamily.</text>
</comment>
<dbReference type="Pfam" id="PF13911">
    <property type="entry name" value="AhpC-TSA_2"/>
    <property type="match status" value="1"/>
</dbReference>
<gene>
    <name evidence="8" type="ORF">AMON00008_LOCUS22056</name>
</gene>
<dbReference type="AlphaFoldDB" id="A0A7S4VJ28"/>
<comment type="subcellular location">
    <subcellularLocation>
        <location evidence="1">Cytoplasm</location>
    </subcellularLocation>
</comment>
<dbReference type="GO" id="GO:0005737">
    <property type="term" value="C:cytoplasm"/>
    <property type="evidence" value="ECO:0007669"/>
    <property type="project" value="UniProtKB-SubCell"/>
</dbReference>
<evidence type="ECO:0000256" key="3">
    <source>
        <dbReference type="ARBA" id="ARBA00023284"/>
    </source>
</evidence>
<evidence type="ECO:0000256" key="1">
    <source>
        <dbReference type="ARBA" id="ARBA00004496"/>
    </source>
</evidence>
<dbReference type="PANTHER" id="PTHR28630">
    <property type="match status" value="1"/>
</dbReference>
<protein>
    <recommendedName>
        <fullName evidence="5">Peroxiredoxin-like 2A</fullName>
    </recommendedName>
    <alternativeName>
        <fullName evidence="7">Peroxiredoxin-like 2 activated in M-CSF stimulated monocytes</fullName>
    </alternativeName>
    <alternativeName>
        <fullName evidence="6">Redox-regulatory protein FAM213A</fullName>
    </alternativeName>
</protein>
<dbReference type="EMBL" id="HBNR01032192">
    <property type="protein sequence ID" value="CAE4586712.1"/>
    <property type="molecule type" value="Transcribed_RNA"/>
</dbReference>
<dbReference type="InterPro" id="IPR032801">
    <property type="entry name" value="PXL2A/B/C"/>
</dbReference>
<sequence length="146" mass="15390">MANARIPELHEAGAARVVCLVKEDLAGEVPKFQEYWTGDVFLDPDLAFYRALGGGELWNSTVGLVLAGLRAPLTSARANTARFGKVVSSGAAMNVRGEGIMAGGCFVLRPDGEVAYSFLEQVLGESPPLDEVLEAVRAAAVARRGA</sequence>
<name>A0A7S4VJ28_9DINO</name>
<evidence type="ECO:0000313" key="8">
    <source>
        <dbReference type="EMBL" id="CAE4586712.1"/>
    </source>
</evidence>
<reference evidence="8" key="1">
    <citation type="submission" date="2021-01" db="EMBL/GenBank/DDBJ databases">
        <authorList>
            <person name="Corre E."/>
            <person name="Pelletier E."/>
            <person name="Niang G."/>
            <person name="Scheremetjew M."/>
            <person name="Finn R."/>
            <person name="Kale V."/>
            <person name="Holt S."/>
            <person name="Cochrane G."/>
            <person name="Meng A."/>
            <person name="Brown T."/>
            <person name="Cohen L."/>
        </authorList>
    </citation>
    <scope>NUCLEOTIDE SEQUENCE</scope>
    <source>
        <strain evidence="8">CCMP3105</strain>
    </source>
</reference>
<evidence type="ECO:0000256" key="2">
    <source>
        <dbReference type="ARBA" id="ARBA00022490"/>
    </source>
</evidence>
<evidence type="ECO:0000256" key="7">
    <source>
        <dbReference type="ARBA" id="ARBA00032129"/>
    </source>
</evidence>